<organism evidence="1 2">
    <name type="scientific">Cotesia glomerata</name>
    <name type="common">Lepidopteran parasitic wasp</name>
    <name type="synonym">Apanteles glomeratus</name>
    <dbReference type="NCBI Taxonomy" id="32391"/>
    <lineage>
        <taxon>Eukaryota</taxon>
        <taxon>Metazoa</taxon>
        <taxon>Ecdysozoa</taxon>
        <taxon>Arthropoda</taxon>
        <taxon>Hexapoda</taxon>
        <taxon>Insecta</taxon>
        <taxon>Pterygota</taxon>
        <taxon>Neoptera</taxon>
        <taxon>Endopterygota</taxon>
        <taxon>Hymenoptera</taxon>
        <taxon>Apocrita</taxon>
        <taxon>Ichneumonoidea</taxon>
        <taxon>Braconidae</taxon>
        <taxon>Microgastrinae</taxon>
        <taxon>Cotesia</taxon>
    </lineage>
</organism>
<sequence length="146" mass="15791">MRTITKRETQTNEQYGSLSLLVQPAFTIAITSSDDADGNGDGNGTGMFGTMCGCCRCALTVVAGHCFINTKQLGRAVQSGSSTSPVSRVSDRENTNLDFIMKTRMPEVLPTYIATGGQRRTGFLPPPNREDLIVPIESRCGIVKRE</sequence>
<comment type="caution">
    <text evidence="1">The sequence shown here is derived from an EMBL/GenBank/DDBJ whole genome shotgun (WGS) entry which is preliminary data.</text>
</comment>
<evidence type="ECO:0000313" key="2">
    <source>
        <dbReference type="Proteomes" id="UP000826195"/>
    </source>
</evidence>
<keyword evidence="2" id="KW-1185">Reference proteome</keyword>
<proteinExistence type="predicted"/>
<dbReference type="Proteomes" id="UP000826195">
    <property type="component" value="Unassembled WGS sequence"/>
</dbReference>
<accession>A0AAV7I6B1</accession>
<gene>
    <name evidence="1" type="ORF">KQX54_008078</name>
</gene>
<dbReference type="AlphaFoldDB" id="A0AAV7I6B1"/>
<reference evidence="1 2" key="1">
    <citation type="journal article" date="2021" name="J. Hered.">
        <title>A chromosome-level genome assembly of the parasitoid wasp, Cotesia glomerata (Hymenoptera: Braconidae).</title>
        <authorList>
            <person name="Pinto B.J."/>
            <person name="Weis J.J."/>
            <person name="Gamble T."/>
            <person name="Ode P.J."/>
            <person name="Paul R."/>
            <person name="Zaspel J.M."/>
        </authorList>
    </citation>
    <scope>NUCLEOTIDE SEQUENCE [LARGE SCALE GENOMIC DNA]</scope>
    <source>
        <strain evidence="1">CgM1</strain>
    </source>
</reference>
<evidence type="ECO:0000313" key="1">
    <source>
        <dbReference type="EMBL" id="KAH0554162.1"/>
    </source>
</evidence>
<protein>
    <submittedName>
        <fullName evidence="1">Uncharacterized protein</fullName>
    </submittedName>
</protein>
<name>A0AAV7I6B1_COTGL</name>
<dbReference type="EMBL" id="JAHXZJ010001119">
    <property type="protein sequence ID" value="KAH0554162.1"/>
    <property type="molecule type" value="Genomic_DNA"/>
</dbReference>